<accession>A0A7U2EYR9</accession>
<evidence type="ECO:0000313" key="2">
    <source>
        <dbReference type="EMBL" id="QRC95588.1"/>
    </source>
</evidence>
<gene>
    <name evidence="2" type="ORF">JI435_032620</name>
</gene>
<organism evidence="2 3">
    <name type="scientific">Phaeosphaeria nodorum (strain SN15 / ATCC MYA-4574 / FGSC 10173)</name>
    <name type="common">Glume blotch fungus</name>
    <name type="synonym">Parastagonospora nodorum</name>
    <dbReference type="NCBI Taxonomy" id="321614"/>
    <lineage>
        <taxon>Eukaryota</taxon>
        <taxon>Fungi</taxon>
        <taxon>Dikarya</taxon>
        <taxon>Ascomycota</taxon>
        <taxon>Pezizomycotina</taxon>
        <taxon>Dothideomycetes</taxon>
        <taxon>Pleosporomycetidae</taxon>
        <taxon>Pleosporales</taxon>
        <taxon>Pleosporineae</taxon>
        <taxon>Phaeosphaeriaceae</taxon>
        <taxon>Parastagonospora</taxon>
    </lineage>
</organism>
<reference evidence="3" key="1">
    <citation type="journal article" date="2021" name="BMC Genomics">
        <title>Chromosome-level genome assembly and manually-curated proteome of model necrotroph Parastagonospora nodorum Sn15 reveals a genome-wide trove of candidate effector homologs, and redundancy of virulence-related functions within an accessory chromosome.</title>
        <authorList>
            <person name="Bertazzoni S."/>
            <person name="Jones D.A.B."/>
            <person name="Phan H.T."/>
            <person name="Tan K.-C."/>
            <person name="Hane J.K."/>
        </authorList>
    </citation>
    <scope>NUCLEOTIDE SEQUENCE [LARGE SCALE GENOMIC DNA]</scope>
    <source>
        <strain evidence="3">SN15 / ATCC MYA-4574 / FGSC 10173)</strain>
    </source>
</reference>
<feature type="compositionally biased region" description="Basic and acidic residues" evidence="1">
    <location>
        <begin position="128"/>
        <end position="146"/>
    </location>
</feature>
<dbReference type="OrthoDB" id="2687452at2759"/>
<proteinExistence type="predicted"/>
<dbReference type="EMBL" id="CP069027">
    <property type="protein sequence ID" value="QRC95588.1"/>
    <property type="molecule type" value="Genomic_DNA"/>
</dbReference>
<feature type="compositionally biased region" description="Acidic residues" evidence="1">
    <location>
        <begin position="154"/>
        <end position="166"/>
    </location>
</feature>
<dbReference type="Proteomes" id="UP000663193">
    <property type="component" value="Chromosome 5"/>
</dbReference>
<feature type="region of interest" description="Disordered" evidence="1">
    <location>
        <begin position="114"/>
        <end position="166"/>
    </location>
</feature>
<name>A0A7U2EYR9_PHANO</name>
<evidence type="ECO:0000313" key="3">
    <source>
        <dbReference type="Proteomes" id="UP000663193"/>
    </source>
</evidence>
<evidence type="ECO:0008006" key="4">
    <source>
        <dbReference type="Google" id="ProtNLM"/>
    </source>
</evidence>
<feature type="non-terminal residue" evidence="2">
    <location>
        <position position="166"/>
    </location>
</feature>
<dbReference type="VEuPathDB" id="FungiDB:JI435_032620"/>
<dbReference type="AlphaFoldDB" id="A0A7U2EYR9"/>
<protein>
    <recommendedName>
        <fullName evidence="4">C2H2-type domain-containing protein</fullName>
    </recommendedName>
</protein>
<keyword evidence="3" id="KW-1185">Reference proteome</keyword>
<evidence type="ECO:0000256" key="1">
    <source>
        <dbReference type="SAM" id="MobiDB-lite"/>
    </source>
</evidence>
<sequence>RPRPRTQSFPQHVFYNNDLLRHSPPHITTIQTASLSPLLPTPRKRRRPSTLSPTSPSDPVVGHVTAAGKFRCSDTTCADLSFGRQADFRRHYEHAHAAKKMEYFCTVDGCARSQRPAGGGRSKGRSFGSREDKMREHVRTVHEKGVGKRRKVDEEDGESEGWVEEM</sequence>
<feature type="region of interest" description="Disordered" evidence="1">
    <location>
        <begin position="33"/>
        <end position="62"/>
    </location>
</feature>